<keyword evidence="1" id="KW-0472">Membrane</keyword>
<proteinExistence type="predicted"/>
<feature type="transmembrane region" description="Helical" evidence="1">
    <location>
        <begin position="242"/>
        <end position="263"/>
    </location>
</feature>
<dbReference type="STRING" id="36805.BOH66_16195"/>
<keyword evidence="1" id="KW-1133">Transmembrane helix</keyword>
<protein>
    <submittedName>
        <fullName evidence="2">Uncharacterized protein</fullName>
    </submittedName>
</protein>
<dbReference type="EMBL" id="CP018762">
    <property type="protein sequence ID" value="APZ35598.1"/>
    <property type="molecule type" value="Genomic_DNA"/>
</dbReference>
<dbReference type="AlphaFoldDB" id="A0A1P8UBT9"/>
<evidence type="ECO:0000313" key="3">
    <source>
        <dbReference type="Proteomes" id="UP000187185"/>
    </source>
</evidence>
<dbReference type="Proteomes" id="UP000187185">
    <property type="component" value="Chromosome"/>
</dbReference>
<accession>A0A1P8UBT9</accession>
<reference evidence="2 3" key="1">
    <citation type="submission" date="2016-12" db="EMBL/GenBank/DDBJ databases">
        <title>Complete genome sequence of Microbacterium aurum KACC 15219.</title>
        <authorList>
            <person name="Jung Y."/>
            <person name="Shin J.-H."/>
            <person name="Lee Y.-J."/>
            <person name="Yi H."/>
            <person name="Bahn Y.-S."/>
            <person name="Kim J.F."/>
            <person name="Lee D.-W."/>
        </authorList>
    </citation>
    <scope>NUCLEOTIDE SEQUENCE [LARGE SCALE GENOMIC DNA]</scope>
    <source>
        <strain evidence="2 3">KACC 15219</strain>
    </source>
</reference>
<evidence type="ECO:0000313" key="2">
    <source>
        <dbReference type="EMBL" id="APZ35598.1"/>
    </source>
</evidence>
<keyword evidence="3" id="KW-1185">Reference proteome</keyword>
<dbReference type="KEGG" id="maur:BOH66_16195"/>
<gene>
    <name evidence="2" type="ORF">BOH66_16195</name>
</gene>
<feature type="transmembrane region" description="Helical" evidence="1">
    <location>
        <begin position="194"/>
        <end position="214"/>
    </location>
</feature>
<organism evidence="2 3">
    <name type="scientific">Microbacterium aurum</name>
    <dbReference type="NCBI Taxonomy" id="36805"/>
    <lineage>
        <taxon>Bacteria</taxon>
        <taxon>Bacillati</taxon>
        <taxon>Actinomycetota</taxon>
        <taxon>Actinomycetes</taxon>
        <taxon>Micrococcales</taxon>
        <taxon>Microbacteriaceae</taxon>
        <taxon>Microbacterium</taxon>
    </lineage>
</organism>
<evidence type="ECO:0000256" key="1">
    <source>
        <dbReference type="SAM" id="Phobius"/>
    </source>
</evidence>
<keyword evidence="1" id="KW-0812">Transmembrane</keyword>
<feature type="transmembrane region" description="Helical" evidence="1">
    <location>
        <begin position="270"/>
        <end position="291"/>
    </location>
</feature>
<name>A0A1P8UBT9_9MICO</name>
<sequence length="308" mass="32503">MKQGVDYRAGGASITTLALTGRIDGQACEELSAVPDVIASGAMREEVATVLDVLPASPIKHYTSTPSFARVLGAGDSGEGLYFSDAVVEAVGTGAIAVDGREIPVRGTYNYPSDGRRAGFGWATLVPTYATDGVFDECWVQVWPERGDTRQLLLSTLTPPKDAKSSDEPKVSQLNTRFGTTFEGAREYAKRPTLYAPAVALIVGLIIAAVAVRARRVEIAANLHAGTSRTVMTLQQVSEAGVWALAAAVISWGASVLVIALVIPTEMHTLALRTAAIVLASLVGSLIGSLIGTTTVRESKLWDYVKGR</sequence>